<protein>
    <submittedName>
        <fullName evidence="2">Thioredoxin</fullName>
    </submittedName>
</protein>
<dbReference type="Proteomes" id="UP000265938">
    <property type="component" value="Unassembled WGS sequence"/>
</dbReference>
<dbReference type="SUPFAM" id="SSF52833">
    <property type="entry name" value="Thioredoxin-like"/>
    <property type="match status" value="1"/>
</dbReference>
<evidence type="ECO:0000313" key="2">
    <source>
        <dbReference type="EMBL" id="RJF35740.1"/>
    </source>
</evidence>
<gene>
    <name evidence="2" type="ORF">D4741_12285</name>
</gene>
<proteinExistence type="predicted"/>
<reference evidence="2 3" key="1">
    <citation type="submission" date="2018-09" db="EMBL/GenBank/DDBJ databases">
        <title>Identification of marine bacteria producing industrial enzymes.</title>
        <authorList>
            <person name="Cheng T.H."/>
            <person name="Saidin J."/>
            <person name="Muhd D.D."/>
            <person name="Isa M.N.M."/>
            <person name="Bakar M.F.A."/>
            <person name="Ismail N."/>
        </authorList>
    </citation>
    <scope>NUCLEOTIDE SEQUENCE [LARGE SCALE GENOMIC DNA]</scope>
    <source>
        <strain evidence="2 3">MNAD 1.6</strain>
    </source>
</reference>
<organism evidence="2 3">
    <name type="scientific">Pseudoalteromonas gelatinilytica</name>
    <dbReference type="NCBI Taxonomy" id="1703256"/>
    <lineage>
        <taxon>Bacteria</taxon>
        <taxon>Pseudomonadati</taxon>
        <taxon>Pseudomonadota</taxon>
        <taxon>Gammaproteobacteria</taxon>
        <taxon>Alteromonadales</taxon>
        <taxon>Pseudoalteromonadaceae</taxon>
        <taxon>Pseudoalteromonas</taxon>
    </lineage>
</organism>
<keyword evidence="1" id="KW-0732">Signal</keyword>
<feature type="chain" id="PRO_5017444913" evidence="1">
    <location>
        <begin position="19"/>
        <end position="154"/>
    </location>
</feature>
<feature type="signal peptide" evidence="1">
    <location>
        <begin position="1"/>
        <end position="18"/>
    </location>
</feature>
<dbReference type="Gene3D" id="3.40.30.10">
    <property type="entry name" value="Glutaredoxin"/>
    <property type="match status" value="1"/>
</dbReference>
<evidence type="ECO:0000256" key="1">
    <source>
        <dbReference type="SAM" id="SignalP"/>
    </source>
</evidence>
<name>A0A3A3F2D4_9GAMM</name>
<dbReference type="InterPro" id="IPR036249">
    <property type="entry name" value="Thioredoxin-like_sf"/>
</dbReference>
<sequence length="154" mass="17193">MKKLIYIAALLFSALTFADTAPFSGEISRDDLLKDYAAFSDEYNEYTPSEEELTTIKALQGKQVLVFLGTWCHDSKREVPRFLKLLDTAKVQLGSLKLVAVGYDKLDPAGLAKQHDLLYTPTIIVLDGEKELTRMIEKPKQSLAVDLTQPGQTL</sequence>
<evidence type="ECO:0000313" key="3">
    <source>
        <dbReference type="Proteomes" id="UP000265938"/>
    </source>
</evidence>
<comment type="caution">
    <text evidence="2">The sequence shown here is derived from an EMBL/GenBank/DDBJ whole genome shotgun (WGS) entry which is preliminary data.</text>
</comment>
<dbReference type="RefSeq" id="WP_119853180.1">
    <property type="nucleotide sequence ID" value="NZ_QYSE01000002.1"/>
</dbReference>
<dbReference type="AlphaFoldDB" id="A0A3A3F2D4"/>
<accession>A0A3A3F2D4</accession>
<dbReference type="EMBL" id="QYSE01000002">
    <property type="protein sequence ID" value="RJF35740.1"/>
    <property type="molecule type" value="Genomic_DNA"/>
</dbReference>